<sequence length="123" mass="13360">MSNANEVVVRYLAAWNEPEPKRRRELVAKAWTDDGTYVDAARDGKGHDSLEAMIATAQGHFPGYRLRLASGIEAHHDYVRFSWVAGGTADAPLYIKGTDFVVVAGDGRIKSVVGFVDAAPARS</sequence>
<evidence type="ECO:0000313" key="2">
    <source>
        <dbReference type="EMBL" id="GEP52987.1"/>
    </source>
</evidence>
<dbReference type="Proteomes" id="UP000321058">
    <property type="component" value="Unassembled WGS sequence"/>
</dbReference>
<evidence type="ECO:0000259" key="1">
    <source>
        <dbReference type="Pfam" id="PF12680"/>
    </source>
</evidence>
<protein>
    <recommendedName>
        <fullName evidence="1">SnoaL-like domain-containing protein</fullName>
    </recommendedName>
</protein>
<name>A0A512N1X3_9HYPH</name>
<feature type="domain" description="SnoaL-like" evidence="1">
    <location>
        <begin position="8"/>
        <end position="111"/>
    </location>
</feature>
<organism evidence="2 3">
    <name type="scientific">Reyranella soli</name>
    <dbReference type="NCBI Taxonomy" id="1230389"/>
    <lineage>
        <taxon>Bacteria</taxon>
        <taxon>Pseudomonadati</taxon>
        <taxon>Pseudomonadota</taxon>
        <taxon>Alphaproteobacteria</taxon>
        <taxon>Hyphomicrobiales</taxon>
        <taxon>Reyranellaceae</taxon>
        <taxon>Reyranella</taxon>
    </lineage>
</organism>
<dbReference type="SUPFAM" id="SSF54427">
    <property type="entry name" value="NTF2-like"/>
    <property type="match status" value="1"/>
</dbReference>
<dbReference type="OrthoDB" id="9808719at2"/>
<dbReference type="InterPro" id="IPR037401">
    <property type="entry name" value="SnoaL-like"/>
</dbReference>
<accession>A0A512N1X3</accession>
<evidence type="ECO:0000313" key="3">
    <source>
        <dbReference type="Proteomes" id="UP000321058"/>
    </source>
</evidence>
<reference evidence="2 3" key="1">
    <citation type="submission" date="2019-07" db="EMBL/GenBank/DDBJ databases">
        <title>Whole genome shotgun sequence of Reyranella soli NBRC 108950.</title>
        <authorList>
            <person name="Hosoyama A."/>
            <person name="Uohara A."/>
            <person name="Ohji S."/>
            <person name="Ichikawa N."/>
        </authorList>
    </citation>
    <scope>NUCLEOTIDE SEQUENCE [LARGE SCALE GENOMIC DNA]</scope>
    <source>
        <strain evidence="2 3">NBRC 108950</strain>
    </source>
</reference>
<dbReference type="Pfam" id="PF12680">
    <property type="entry name" value="SnoaL_2"/>
    <property type="match status" value="1"/>
</dbReference>
<dbReference type="Gene3D" id="3.10.450.50">
    <property type="match status" value="1"/>
</dbReference>
<gene>
    <name evidence="2" type="ORF">RSO01_01530</name>
</gene>
<proteinExistence type="predicted"/>
<dbReference type="EMBL" id="BKAJ01000004">
    <property type="protein sequence ID" value="GEP52987.1"/>
    <property type="molecule type" value="Genomic_DNA"/>
</dbReference>
<comment type="caution">
    <text evidence="2">The sequence shown here is derived from an EMBL/GenBank/DDBJ whole genome shotgun (WGS) entry which is preliminary data.</text>
</comment>
<dbReference type="AlphaFoldDB" id="A0A512N1X3"/>
<keyword evidence="3" id="KW-1185">Reference proteome</keyword>
<dbReference type="RefSeq" id="WP_147145175.1">
    <property type="nucleotide sequence ID" value="NZ_BKAJ01000004.1"/>
</dbReference>
<dbReference type="InterPro" id="IPR032710">
    <property type="entry name" value="NTF2-like_dom_sf"/>
</dbReference>